<evidence type="ECO:0000313" key="4">
    <source>
        <dbReference type="Proteomes" id="UP000515908"/>
    </source>
</evidence>
<dbReference type="Pfam" id="PF02985">
    <property type="entry name" value="HEAT"/>
    <property type="match status" value="1"/>
</dbReference>
<keyword evidence="4" id="KW-1185">Reference proteome</keyword>
<reference evidence="3 4" key="1">
    <citation type="submission" date="2020-08" db="EMBL/GenBank/DDBJ databases">
        <authorList>
            <person name="Newling K."/>
            <person name="Davey J."/>
            <person name="Forrester S."/>
        </authorList>
    </citation>
    <scope>NUCLEOTIDE SEQUENCE [LARGE SCALE GENOMIC DNA]</scope>
    <source>
        <strain evidence="4">Crithidia deanei Carvalho (ATCC PRA-265)</strain>
    </source>
</reference>
<dbReference type="EMBL" id="LR877148">
    <property type="protein sequence ID" value="CAD2215249.1"/>
    <property type="molecule type" value="Genomic_DNA"/>
</dbReference>
<dbReference type="SUPFAM" id="SSF48371">
    <property type="entry name" value="ARM repeat"/>
    <property type="match status" value="1"/>
</dbReference>
<dbReference type="InterPro" id="IPR011989">
    <property type="entry name" value="ARM-like"/>
</dbReference>
<name>S9UWB7_9TRYP</name>
<feature type="repeat" description="HEAT" evidence="2">
    <location>
        <begin position="402"/>
        <end position="438"/>
    </location>
</feature>
<dbReference type="InterPro" id="IPR000357">
    <property type="entry name" value="HEAT"/>
</dbReference>
<dbReference type="PROSITE" id="PS50077">
    <property type="entry name" value="HEAT_REPEAT"/>
    <property type="match status" value="3"/>
</dbReference>
<dbReference type="OrthoDB" id="340346at2759"/>
<dbReference type="PANTHER" id="PTHR10648">
    <property type="entry name" value="SERINE/THREONINE-PROTEIN PHOSPHATASE PP2A 65 KDA REGULATORY SUBUNIT"/>
    <property type="match status" value="1"/>
</dbReference>
<feature type="repeat" description="HEAT" evidence="2">
    <location>
        <begin position="208"/>
        <end position="245"/>
    </location>
</feature>
<keyword evidence="1" id="KW-0677">Repeat</keyword>
<organism evidence="3 4">
    <name type="scientific">Angomonas deanei</name>
    <dbReference type="NCBI Taxonomy" id="59799"/>
    <lineage>
        <taxon>Eukaryota</taxon>
        <taxon>Discoba</taxon>
        <taxon>Euglenozoa</taxon>
        <taxon>Kinetoplastea</taxon>
        <taxon>Metakinetoplastina</taxon>
        <taxon>Trypanosomatida</taxon>
        <taxon>Trypanosomatidae</taxon>
        <taxon>Strigomonadinae</taxon>
        <taxon>Angomonas</taxon>
    </lineage>
</organism>
<evidence type="ECO:0000313" key="3">
    <source>
        <dbReference type="EMBL" id="CAD2215249.1"/>
    </source>
</evidence>
<evidence type="ECO:0000256" key="1">
    <source>
        <dbReference type="ARBA" id="ARBA00022737"/>
    </source>
</evidence>
<dbReference type="AlphaFoldDB" id="S9UWB7"/>
<sequence length="579" mass="62089">MTEQFESVRTMIENLRSEDPELRLSSMRGIHLIAATLGPERTRDELLLYLTDYLDDYDEVLRVFANAMGTMLQEVGGIAYTSSLLGPLEILSGLDEVAVRDEAVSSLQMIGEVVFRGKGSTGPAAVKAQSEFTAVFQRLSKGPPQSRSSATALIATIYPSATASVKSSLMNTFNALCKDDEIMVRRSACVAIGKNMAKVLTSSGLSDLVPVLNAFAKDPSDGVRLQAVSTAATMLSILPEAQHSSVLLSVKALSTDQSWRVRYMTADCLGTLSAALSAADVVKYIVPIYRSLCQDAEPEIRASAVFNMASVLAACRDASGKKDVLVTGTRLLSDESSHVRMSLASAVLKSVAHVPKDLWGTTIVPTCTSLLGDTEADVRLALVSGFSTMGNTPEAKELAPKLIPVVVSLSADPKWRLREVVVSQVPYIITSLGRDASEVLDVCVSRITDRVATIRNAAVQSCCKLTSENGSAWAVKTLFPRLLPLAKDENYLHRVALCHFFAALAVVAAFDANACTTAVWPVLVQLQDDPVPNVRLNVGRAALALRKADKITAKLAAPMLTKLSQDTSEDVRDAVGPQK</sequence>
<dbReference type="Proteomes" id="UP000515908">
    <property type="component" value="Chromosome 04"/>
</dbReference>
<dbReference type="InterPro" id="IPR051023">
    <property type="entry name" value="PP2A_Regulatory_Subunit_A"/>
</dbReference>
<gene>
    <name evidence="3" type="ORF">ADEAN_000270400</name>
</gene>
<dbReference type="Gene3D" id="1.25.10.10">
    <property type="entry name" value="Leucine-rich Repeat Variant"/>
    <property type="match status" value="1"/>
</dbReference>
<dbReference type="VEuPathDB" id="TriTrypDB:ADEAN_000270400"/>
<feature type="repeat" description="HEAT" evidence="2">
    <location>
        <begin position="246"/>
        <end position="284"/>
    </location>
</feature>
<dbReference type="GO" id="GO:0000159">
    <property type="term" value="C:protein phosphatase type 2A complex"/>
    <property type="evidence" value="ECO:0007669"/>
    <property type="project" value="TreeGrafter"/>
</dbReference>
<evidence type="ECO:0000256" key="2">
    <source>
        <dbReference type="PROSITE-ProRule" id="PRU00103"/>
    </source>
</evidence>
<proteinExistence type="predicted"/>
<dbReference type="GO" id="GO:0019888">
    <property type="term" value="F:protein phosphatase regulator activity"/>
    <property type="evidence" value="ECO:0007669"/>
    <property type="project" value="TreeGrafter"/>
</dbReference>
<dbReference type="PANTHER" id="PTHR10648:SF34">
    <property type="entry name" value="PROTEIN PHOSPHATASE 2A REGULATORY SUBUNIT, PUTATIVE-RELATED"/>
    <property type="match status" value="1"/>
</dbReference>
<protein>
    <submittedName>
        <fullName evidence="3">HEAT repeat, putative</fullName>
    </submittedName>
</protein>
<dbReference type="InterPro" id="IPR016024">
    <property type="entry name" value="ARM-type_fold"/>
</dbReference>
<dbReference type="GO" id="GO:0005829">
    <property type="term" value="C:cytosol"/>
    <property type="evidence" value="ECO:0007669"/>
    <property type="project" value="TreeGrafter"/>
</dbReference>
<dbReference type="InterPro" id="IPR021133">
    <property type="entry name" value="HEAT_type_2"/>
</dbReference>
<dbReference type="GO" id="GO:0005634">
    <property type="term" value="C:nucleus"/>
    <property type="evidence" value="ECO:0007669"/>
    <property type="project" value="TreeGrafter"/>
</dbReference>
<accession>S9UWB7</accession>